<accession>A0AAV4T7E1</accession>
<evidence type="ECO:0000256" key="12">
    <source>
        <dbReference type="ARBA" id="ARBA00023303"/>
    </source>
</evidence>
<protein>
    <submittedName>
        <fullName evidence="14">Short transient receptor potential channel 6</fullName>
    </submittedName>
</protein>
<dbReference type="AlphaFoldDB" id="A0AAV4T7E1"/>
<evidence type="ECO:0000256" key="9">
    <source>
        <dbReference type="ARBA" id="ARBA00023028"/>
    </source>
</evidence>
<keyword evidence="12" id="KW-0407">Ion channel</keyword>
<keyword evidence="3" id="KW-0813">Transport</keyword>
<keyword evidence="6" id="KW-1052">Target cell membrane</keyword>
<evidence type="ECO:0000256" key="6">
    <source>
        <dbReference type="ARBA" id="ARBA00022537"/>
    </source>
</evidence>
<evidence type="ECO:0000256" key="10">
    <source>
        <dbReference type="ARBA" id="ARBA00023065"/>
    </source>
</evidence>
<dbReference type="GO" id="GO:0044218">
    <property type="term" value="C:other organism cell membrane"/>
    <property type="evidence" value="ECO:0007669"/>
    <property type="project" value="UniProtKB-KW"/>
</dbReference>
<keyword evidence="5" id="KW-0964">Secreted</keyword>
<keyword evidence="15" id="KW-1185">Reference proteome</keyword>
<gene>
    <name evidence="14" type="primary">Trpc6</name>
    <name evidence="14" type="ORF">CEXT_685521</name>
</gene>
<keyword evidence="9" id="KW-0638">Presynaptic neurotoxin</keyword>
<evidence type="ECO:0000256" key="2">
    <source>
        <dbReference type="ARBA" id="ARBA00004613"/>
    </source>
</evidence>
<evidence type="ECO:0000313" key="14">
    <source>
        <dbReference type="EMBL" id="GIY41094.1"/>
    </source>
</evidence>
<dbReference type="Gene3D" id="1.25.40.20">
    <property type="entry name" value="Ankyrin repeat-containing domain"/>
    <property type="match status" value="1"/>
</dbReference>
<dbReference type="GO" id="GO:0015279">
    <property type="term" value="F:store-operated calcium channel activity"/>
    <property type="evidence" value="ECO:0007669"/>
    <property type="project" value="TreeGrafter"/>
</dbReference>
<dbReference type="GO" id="GO:0005886">
    <property type="term" value="C:plasma membrane"/>
    <property type="evidence" value="ECO:0007669"/>
    <property type="project" value="TreeGrafter"/>
</dbReference>
<dbReference type="GO" id="GO:0006887">
    <property type="term" value="P:exocytosis"/>
    <property type="evidence" value="ECO:0007669"/>
    <property type="project" value="UniProtKB-KW"/>
</dbReference>
<dbReference type="Proteomes" id="UP001054945">
    <property type="component" value="Unassembled WGS sequence"/>
</dbReference>
<evidence type="ECO:0000256" key="5">
    <source>
        <dbReference type="ARBA" id="ARBA00022525"/>
    </source>
</evidence>
<comment type="caution">
    <text evidence="14">The sequence shown here is derived from an EMBL/GenBank/DDBJ whole genome shotgun (WGS) entry which is preliminary data.</text>
</comment>
<organism evidence="14 15">
    <name type="scientific">Caerostris extrusa</name>
    <name type="common">Bark spider</name>
    <name type="synonym">Caerostris bankana</name>
    <dbReference type="NCBI Taxonomy" id="172846"/>
    <lineage>
        <taxon>Eukaryota</taxon>
        <taxon>Metazoa</taxon>
        <taxon>Ecdysozoa</taxon>
        <taxon>Arthropoda</taxon>
        <taxon>Chelicerata</taxon>
        <taxon>Arachnida</taxon>
        <taxon>Araneae</taxon>
        <taxon>Araneomorphae</taxon>
        <taxon>Entelegynae</taxon>
        <taxon>Araneoidea</taxon>
        <taxon>Araneidae</taxon>
        <taxon>Caerostris</taxon>
    </lineage>
</organism>
<feature type="region of interest" description="Disordered" evidence="13">
    <location>
        <begin position="1"/>
        <end position="20"/>
    </location>
</feature>
<proteinExistence type="predicted"/>
<evidence type="ECO:0000256" key="13">
    <source>
        <dbReference type="SAM" id="MobiDB-lite"/>
    </source>
</evidence>
<dbReference type="GO" id="GO:0090729">
    <property type="term" value="F:toxin activity"/>
    <property type="evidence" value="ECO:0007669"/>
    <property type="project" value="UniProtKB-KW"/>
</dbReference>
<dbReference type="GO" id="GO:0044231">
    <property type="term" value="C:host cell presynaptic membrane"/>
    <property type="evidence" value="ECO:0007669"/>
    <property type="project" value="UniProtKB-KW"/>
</dbReference>
<evidence type="ECO:0000256" key="11">
    <source>
        <dbReference type="ARBA" id="ARBA00023298"/>
    </source>
</evidence>
<dbReference type="GO" id="GO:0034703">
    <property type="term" value="C:cation channel complex"/>
    <property type="evidence" value="ECO:0007669"/>
    <property type="project" value="TreeGrafter"/>
</dbReference>
<dbReference type="GO" id="GO:0070679">
    <property type="term" value="F:inositol 1,4,5 trisphosphate binding"/>
    <property type="evidence" value="ECO:0007669"/>
    <property type="project" value="TreeGrafter"/>
</dbReference>
<keyword evidence="11" id="KW-0472">Membrane</keyword>
<evidence type="ECO:0000256" key="7">
    <source>
        <dbReference type="ARBA" id="ARBA00022656"/>
    </source>
</evidence>
<comment type="subcellular location">
    <subcellularLocation>
        <location evidence="2">Secreted</location>
    </subcellularLocation>
    <subcellularLocation>
        <location evidence="1">Target cell membrane</location>
    </subcellularLocation>
</comment>
<dbReference type="PANTHER" id="PTHR10117">
    <property type="entry name" value="TRANSIENT RECEPTOR POTENTIAL CHANNEL"/>
    <property type="match status" value="1"/>
</dbReference>
<dbReference type="InterPro" id="IPR036770">
    <property type="entry name" value="Ankyrin_rpt-contain_sf"/>
</dbReference>
<keyword evidence="8" id="KW-0528">Neurotoxin</keyword>
<evidence type="ECO:0000256" key="1">
    <source>
        <dbReference type="ARBA" id="ARBA00004175"/>
    </source>
</evidence>
<evidence type="ECO:0000256" key="3">
    <source>
        <dbReference type="ARBA" id="ARBA00022448"/>
    </source>
</evidence>
<name>A0AAV4T7E1_CAEEX</name>
<dbReference type="GO" id="GO:0051480">
    <property type="term" value="P:regulation of cytosolic calcium ion concentration"/>
    <property type="evidence" value="ECO:0007669"/>
    <property type="project" value="TreeGrafter"/>
</dbReference>
<keyword evidence="4" id="KW-0268">Exocytosis</keyword>
<keyword evidence="7" id="KW-0800">Toxin</keyword>
<dbReference type="PANTHER" id="PTHR10117:SF54">
    <property type="entry name" value="TRANSIENT RECEPTOR POTENTIAL-GAMMA PROTEIN"/>
    <property type="match status" value="1"/>
</dbReference>
<keyword evidence="10" id="KW-0406">Ion transport</keyword>
<dbReference type="SUPFAM" id="SSF48403">
    <property type="entry name" value="Ankyrin repeat"/>
    <property type="match status" value="1"/>
</dbReference>
<evidence type="ECO:0000256" key="8">
    <source>
        <dbReference type="ARBA" id="ARBA00022699"/>
    </source>
</evidence>
<keyword evidence="14" id="KW-0675">Receptor</keyword>
<reference evidence="14 15" key="1">
    <citation type="submission" date="2021-06" db="EMBL/GenBank/DDBJ databases">
        <title>Caerostris extrusa draft genome.</title>
        <authorList>
            <person name="Kono N."/>
            <person name="Arakawa K."/>
        </authorList>
    </citation>
    <scope>NUCLEOTIDE SEQUENCE [LARGE SCALE GENOMIC DNA]</scope>
</reference>
<dbReference type="GO" id="GO:0005576">
    <property type="term" value="C:extracellular region"/>
    <property type="evidence" value="ECO:0007669"/>
    <property type="project" value="UniProtKB-SubCell"/>
</dbReference>
<evidence type="ECO:0000256" key="4">
    <source>
        <dbReference type="ARBA" id="ARBA00022483"/>
    </source>
</evidence>
<keyword evidence="11" id="KW-1053">Target membrane</keyword>
<dbReference type="EMBL" id="BPLR01010695">
    <property type="protein sequence ID" value="GIY41094.1"/>
    <property type="molecule type" value="Genomic_DNA"/>
</dbReference>
<sequence length="143" mass="15595">MSKGLAASAKEKASSTKMTSNVEVLEERRASLPLAQLNANEERFFELVEKGDVAAVQGFINANRTLNVNCVNYKGLNAMHIALKREDEAMVRVFFGRPDLEVRDSALHAVATGNTDLAATVLDLIKCVLPPSHCLTYSESQNS</sequence>
<dbReference type="InterPro" id="IPR002153">
    <property type="entry name" value="TRPC_channel"/>
</dbReference>
<evidence type="ECO:0000313" key="15">
    <source>
        <dbReference type="Proteomes" id="UP001054945"/>
    </source>
</evidence>